<feature type="transmembrane region" description="Helical" evidence="1">
    <location>
        <begin position="6"/>
        <end position="24"/>
    </location>
</feature>
<gene>
    <name evidence="2" type="ORF">H9945_08475</name>
</gene>
<accession>A0A9D2M806</accession>
<comment type="caution">
    <text evidence="2">The sequence shown here is derived from an EMBL/GenBank/DDBJ whole genome shotgun (WGS) entry which is preliminary data.</text>
</comment>
<protein>
    <submittedName>
        <fullName evidence="2">DUF3592 domain-containing protein</fullName>
    </submittedName>
</protein>
<dbReference type="Proteomes" id="UP000886803">
    <property type="component" value="Unassembled WGS sequence"/>
</dbReference>
<organism evidence="2 3">
    <name type="scientific">Candidatus Gemmiger avicola</name>
    <dbReference type="NCBI Taxonomy" id="2838605"/>
    <lineage>
        <taxon>Bacteria</taxon>
        <taxon>Bacillati</taxon>
        <taxon>Bacillota</taxon>
        <taxon>Clostridia</taxon>
        <taxon>Eubacteriales</taxon>
        <taxon>Gemmiger</taxon>
    </lineage>
</organism>
<evidence type="ECO:0000313" key="3">
    <source>
        <dbReference type="Proteomes" id="UP000886803"/>
    </source>
</evidence>
<keyword evidence="1" id="KW-0812">Transmembrane</keyword>
<feature type="transmembrane region" description="Helical" evidence="1">
    <location>
        <begin position="111"/>
        <end position="129"/>
    </location>
</feature>
<name>A0A9D2M806_9FIRM</name>
<dbReference type="AlphaFoldDB" id="A0A9D2M806"/>
<keyword evidence="1" id="KW-0472">Membrane</keyword>
<evidence type="ECO:0000256" key="1">
    <source>
        <dbReference type="SAM" id="Phobius"/>
    </source>
</evidence>
<evidence type="ECO:0000313" key="2">
    <source>
        <dbReference type="EMBL" id="HJB42519.1"/>
    </source>
</evidence>
<keyword evidence="1" id="KW-1133">Transmembrane helix</keyword>
<sequence>MTVLNLIYCLVGGVFIVLGAACLWEKYRTVRGGVRLPARVIECRRQGAADTKRGGYCLVVEFTDPAGIRHTAATNDSFWFDQSRRVGNVIEIWYNHRTPTVVERRSAEAEILGVLCVALGFGVIFWLGLR</sequence>
<proteinExistence type="predicted"/>
<reference evidence="2" key="1">
    <citation type="journal article" date="2021" name="PeerJ">
        <title>Extensive microbial diversity within the chicken gut microbiome revealed by metagenomics and culture.</title>
        <authorList>
            <person name="Gilroy R."/>
            <person name="Ravi A."/>
            <person name="Getino M."/>
            <person name="Pursley I."/>
            <person name="Horton D.L."/>
            <person name="Alikhan N.F."/>
            <person name="Baker D."/>
            <person name="Gharbi K."/>
            <person name="Hall N."/>
            <person name="Watson M."/>
            <person name="Adriaenssens E.M."/>
            <person name="Foster-Nyarko E."/>
            <person name="Jarju S."/>
            <person name="Secka A."/>
            <person name="Antonio M."/>
            <person name="Oren A."/>
            <person name="Chaudhuri R.R."/>
            <person name="La Ragione R."/>
            <person name="Hildebrand F."/>
            <person name="Pallen M.J."/>
        </authorList>
    </citation>
    <scope>NUCLEOTIDE SEQUENCE</scope>
    <source>
        <strain evidence="2">ChiBcec8-13705</strain>
    </source>
</reference>
<dbReference type="EMBL" id="DWYG01000143">
    <property type="protein sequence ID" value="HJB42519.1"/>
    <property type="molecule type" value="Genomic_DNA"/>
</dbReference>
<reference evidence="2" key="2">
    <citation type="submission" date="2021-04" db="EMBL/GenBank/DDBJ databases">
        <authorList>
            <person name="Gilroy R."/>
        </authorList>
    </citation>
    <scope>NUCLEOTIDE SEQUENCE</scope>
    <source>
        <strain evidence="2">ChiBcec8-13705</strain>
    </source>
</reference>